<organism evidence="1 2">
    <name type="scientific">Fukomys damarensis</name>
    <name type="common">Damaraland mole rat</name>
    <name type="synonym">Cryptomys damarensis</name>
    <dbReference type="NCBI Taxonomy" id="885580"/>
    <lineage>
        <taxon>Eukaryota</taxon>
        <taxon>Metazoa</taxon>
        <taxon>Chordata</taxon>
        <taxon>Craniata</taxon>
        <taxon>Vertebrata</taxon>
        <taxon>Euteleostomi</taxon>
        <taxon>Mammalia</taxon>
        <taxon>Eutheria</taxon>
        <taxon>Euarchontoglires</taxon>
        <taxon>Glires</taxon>
        <taxon>Rodentia</taxon>
        <taxon>Hystricomorpha</taxon>
        <taxon>Bathyergidae</taxon>
        <taxon>Fukomys</taxon>
    </lineage>
</organism>
<gene>
    <name evidence="1" type="ORF">H920_17759</name>
</gene>
<accession>A0A091DDS0</accession>
<dbReference type="AlphaFoldDB" id="A0A091DDS0"/>
<dbReference type="EMBL" id="KN124514">
    <property type="protein sequence ID" value="KFO20966.1"/>
    <property type="molecule type" value="Genomic_DNA"/>
</dbReference>
<proteinExistence type="predicted"/>
<keyword evidence="2" id="KW-1185">Reference proteome</keyword>
<reference evidence="1 2" key="1">
    <citation type="submission" date="2013-11" db="EMBL/GenBank/DDBJ databases">
        <title>The Damaraland mole rat (Fukomys damarensis) genome and evolution of African mole rats.</title>
        <authorList>
            <person name="Gladyshev V.N."/>
            <person name="Fang X."/>
        </authorList>
    </citation>
    <scope>NUCLEOTIDE SEQUENCE [LARGE SCALE GENOMIC DNA]</scope>
    <source>
        <tissue evidence="1">Liver</tissue>
    </source>
</reference>
<dbReference type="Proteomes" id="UP000028990">
    <property type="component" value="Unassembled WGS sequence"/>
</dbReference>
<evidence type="ECO:0000313" key="1">
    <source>
        <dbReference type="EMBL" id="KFO20966.1"/>
    </source>
</evidence>
<name>A0A091DDS0_FUKDA</name>
<protein>
    <submittedName>
        <fullName evidence="1">Uncharacterized protein</fullName>
    </submittedName>
</protein>
<evidence type="ECO:0000313" key="2">
    <source>
        <dbReference type="Proteomes" id="UP000028990"/>
    </source>
</evidence>
<sequence>MQVLEIVDANWQQDASGHPKKSIVKLQINPGWQKAAGCRSTNTQQLCYSAWTTIVCGILAHIVRKTSLLIVRSTCCHINNTKKVDTSAWQRVCRRTLSQPADTIWLDLVHVLGDFPEQPTGEEKRLPPQQGNSVM</sequence>